<reference evidence="1" key="1">
    <citation type="submission" date="2020-03" db="EMBL/GenBank/DDBJ databases">
        <title>The deep terrestrial virosphere.</title>
        <authorList>
            <person name="Holmfeldt K."/>
            <person name="Nilsson E."/>
            <person name="Simone D."/>
            <person name="Lopez-Fernandez M."/>
            <person name="Wu X."/>
            <person name="de Brujin I."/>
            <person name="Lundin D."/>
            <person name="Andersson A."/>
            <person name="Bertilsson S."/>
            <person name="Dopson M."/>
        </authorList>
    </citation>
    <scope>NUCLEOTIDE SEQUENCE</scope>
    <source>
        <strain evidence="1">MM415B03651</strain>
    </source>
</reference>
<dbReference type="EMBL" id="MT143287">
    <property type="protein sequence ID" value="QJA95112.1"/>
    <property type="molecule type" value="Genomic_DNA"/>
</dbReference>
<proteinExistence type="predicted"/>
<sequence length="272" mass="29787">MTENLPAKANPAQLVETALLVGDLSKMNEEQRISYYQRVCESLGLNPYTRPFEYLELDGKLVLYARRDCTDQLRSTRKVNVNITSRETTEGLYVVTARATLPDGRTDESIGAVPITKEDGEWSTAQSGKRYFKGNGNWLPIRGDALANAFMKAETKAKRRATLSICGLGWLDETEVETIPGAQVFAAGNVTAPDRTIVESPQPAQAEPPTAPITTIDRFELLRTFGALVVRGKRLGLTGFPEVSSTMPAEQIGVAIENVRVLVEAAEARKGK</sequence>
<name>A0A6M3LNI4_9ZZZZ</name>
<evidence type="ECO:0000313" key="1">
    <source>
        <dbReference type="EMBL" id="QJA95112.1"/>
    </source>
</evidence>
<organism evidence="1">
    <name type="scientific">viral metagenome</name>
    <dbReference type="NCBI Taxonomy" id="1070528"/>
    <lineage>
        <taxon>unclassified sequences</taxon>
        <taxon>metagenomes</taxon>
        <taxon>organismal metagenomes</taxon>
    </lineage>
</organism>
<dbReference type="AlphaFoldDB" id="A0A6M3LNI4"/>
<accession>A0A6M3LNI4</accession>
<protein>
    <submittedName>
        <fullName evidence="1">Uncharacterized protein</fullName>
    </submittedName>
</protein>
<gene>
    <name evidence="1" type="ORF">MM415B03651_0005</name>
</gene>